<dbReference type="Gene3D" id="1.25.40.10">
    <property type="entry name" value="Tetratricopeptide repeat domain"/>
    <property type="match status" value="1"/>
</dbReference>
<dbReference type="EMBL" id="BJYS01000007">
    <property type="protein sequence ID" value="GEO03639.1"/>
    <property type="molecule type" value="Genomic_DNA"/>
</dbReference>
<dbReference type="InterPro" id="IPR011990">
    <property type="entry name" value="TPR-like_helical_dom_sf"/>
</dbReference>
<dbReference type="AlphaFoldDB" id="A0A512AV92"/>
<reference evidence="2 3" key="1">
    <citation type="submission" date="2019-07" db="EMBL/GenBank/DDBJ databases">
        <title>Whole genome shotgun sequence of Adhaeribacter aerolatus NBRC 106133.</title>
        <authorList>
            <person name="Hosoyama A."/>
            <person name="Uohara A."/>
            <person name="Ohji S."/>
            <person name="Ichikawa N."/>
        </authorList>
    </citation>
    <scope>NUCLEOTIDE SEQUENCE [LARGE SCALE GENOMIC DNA]</scope>
    <source>
        <strain evidence="2 3">NBRC 106133</strain>
    </source>
</reference>
<keyword evidence="1" id="KW-0732">Signal</keyword>
<comment type="caution">
    <text evidence="2">The sequence shown here is derived from an EMBL/GenBank/DDBJ whole genome shotgun (WGS) entry which is preliminary data.</text>
</comment>
<evidence type="ECO:0000313" key="2">
    <source>
        <dbReference type="EMBL" id="GEO03639.1"/>
    </source>
</evidence>
<dbReference type="InterPro" id="IPR021314">
    <property type="entry name" value="DUF2911"/>
</dbReference>
<dbReference type="OrthoDB" id="195456at2"/>
<proteinExistence type="predicted"/>
<dbReference type="Proteomes" id="UP000321532">
    <property type="component" value="Unassembled WGS sequence"/>
</dbReference>
<dbReference type="RefSeq" id="WP_146896205.1">
    <property type="nucleotide sequence ID" value="NZ_BJYS01000007.1"/>
</dbReference>
<evidence type="ECO:0000256" key="1">
    <source>
        <dbReference type="SAM" id="SignalP"/>
    </source>
</evidence>
<gene>
    <name evidence="2" type="ORF">AAE02nite_13030</name>
</gene>
<sequence>MNKHFLTTLLLFICCSYTFAQIRLPQPSPEAVVSQTIGLTDITVTYHTPGVKGRPVWGKLVPYGQVWRSGANEATVISFSDDVKINGQDLPAGTYSFFTLPESETNWFVIFNRNTELWGTEGYKPEEDVLRVPVKPEAAPFHESLLYYFSDMKATEGRLNLVWEKLKIPFTITVEVFNKTVATLKEDLASVKADDWNSYAQAAHFLIQNNKQHELALQWINKSIKIKENFYNNWLKAQLLAQKDEYEEAINLTKKALKLGSKDDKTFTPLTHEMERSLDVWKVKMHSRD</sequence>
<dbReference type="Pfam" id="PF11138">
    <property type="entry name" value="DUF2911"/>
    <property type="match status" value="1"/>
</dbReference>
<name>A0A512AV92_9BACT</name>
<accession>A0A512AV92</accession>
<dbReference type="SUPFAM" id="SSF81901">
    <property type="entry name" value="HCP-like"/>
    <property type="match status" value="1"/>
</dbReference>
<feature type="signal peptide" evidence="1">
    <location>
        <begin position="1"/>
        <end position="20"/>
    </location>
</feature>
<feature type="chain" id="PRO_5022066391" description="DUF2911 domain-containing protein" evidence="1">
    <location>
        <begin position="21"/>
        <end position="289"/>
    </location>
</feature>
<evidence type="ECO:0000313" key="3">
    <source>
        <dbReference type="Proteomes" id="UP000321532"/>
    </source>
</evidence>
<organism evidence="2 3">
    <name type="scientific">Adhaeribacter aerolatus</name>
    <dbReference type="NCBI Taxonomy" id="670289"/>
    <lineage>
        <taxon>Bacteria</taxon>
        <taxon>Pseudomonadati</taxon>
        <taxon>Bacteroidota</taxon>
        <taxon>Cytophagia</taxon>
        <taxon>Cytophagales</taxon>
        <taxon>Hymenobacteraceae</taxon>
        <taxon>Adhaeribacter</taxon>
    </lineage>
</organism>
<keyword evidence="3" id="KW-1185">Reference proteome</keyword>
<protein>
    <recommendedName>
        <fullName evidence="4">DUF2911 domain-containing protein</fullName>
    </recommendedName>
</protein>
<evidence type="ECO:0008006" key="4">
    <source>
        <dbReference type="Google" id="ProtNLM"/>
    </source>
</evidence>